<dbReference type="AlphaFoldDB" id="A0A1Y2LRY6"/>
<feature type="chain" id="PRO_5012260198" evidence="1">
    <location>
        <begin position="19"/>
        <end position="259"/>
    </location>
</feature>
<evidence type="ECO:0000313" key="3">
    <source>
        <dbReference type="Proteomes" id="UP000193240"/>
    </source>
</evidence>
<gene>
    <name evidence="2" type="ORF">B5807_08964</name>
</gene>
<dbReference type="Proteomes" id="UP000193240">
    <property type="component" value="Unassembled WGS sequence"/>
</dbReference>
<protein>
    <submittedName>
        <fullName evidence="2">Uncharacterized protein</fullName>
    </submittedName>
</protein>
<name>A0A1Y2LRY6_EPING</name>
<accession>A0A1Y2LRY6</accession>
<evidence type="ECO:0000313" key="2">
    <source>
        <dbReference type="EMBL" id="OSS46636.1"/>
    </source>
</evidence>
<dbReference type="OMA" id="YLHIATA"/>
<dbReference type="SUPFAM" id="SSF52309">
    <property type="entry name" value="N-(deoxy)ribosyltransferase-like"/>
    <property type="match status" value="1"/>
</dbReference>
<reference evidence="2 3" key="1">
    <citation type="journal article" date="2017" name="Genome Announc.">
        <title>Genome sequence of the saprophytic ascomycete Epicoccum nigrum ICMP 19927 strain isolated from New Zealand.</title>
        <authorList>
            <person name="Fokin M."/>
            <person name="Fleetwood D."/>
            <person name="Weir B.S."/>
            <person name="Villas-Boas S.G."/>
        </authorList>
    </citation>
    <scope>NUCLEOTIDE SEQUENCE [LARGE SCALE GENOMIC DNA]</scope>
    <source>
        <strain evidence="2 3">ICMP 19927</strain>
    </source>
</reference>
<evidence type="ECO:0000256" key="1">
    <source>
        <dbReference type="SAM" id="SignalP"/>
    </source>
</evidence>
<feature type="signal peptide" evidence="1">
    <location>
        <begin position="1"/>
        <end position="18"/>
    </location>
</feature>
<organism evidence="2 3">
    <name type="scientific">Epicoccum nigrum</name>
    <name type="common">Soil fungus</name>
    <name type="synonym">Epicoccum purpurascens</name>
    <dbReference type="NCBI Taxonomy" id="105696"/>
    <lineage>
        <taxon>Eukaryota</taxon>
        <taxon>Fungi</taxon>
        <taxon>Dikarya</taxon>
        <taxon>Ascomycota</taxon>
        <taxon>Pezizomycotina</taxon>
        <taxon>Dothideomycetes</taxon>
        <taxon>Pleosporomycetidae</taxon>
        <taxon>Pleosporales</taxon>
        <taxon>Pleosporineae</taxon>
        <taxon>Didymellaceae</taxon>
        <taxon>Epicoccum</taxon>
    </lineage>
</organism>
<dbReference type="InParanoid" id="A0A1Y2LRY6"/>
<keyword evidence="1" id="KW-0732">Signal</keyword>
<proteinExistence type="predicted"/>
<keyword evidence="3" id="KW-1185">Reference proteome</keyword>
<dbReference type="EMBL" id="KZ107850">
    <property type="protein sequence ID" value="OSS46636.1"/>
    <property type="molecule type" value="Genomic_DNA"/>
</dbReference>
<dbReference type="STRING" id="105696.A0A1Y2LRY6"/>
<sequence length="259" mass="29585">MLCRTIATLYLHIATALSNPVLHRSFLPSDAPNHVQCASIDTYTVDWFLKSASQRKNIDLPLHNALFYTRGMSDTAKEYACDHDLITIWSVWDQFLYDYTPSPNNAMRCIHNDETKRRRFFASMSEAYARLAVGSVIVMHDAKDWSNPPSDGIWHNVEYETMVNSKAVTTILKVKEQDVKSARVMWDRELPLAEVSEKPISVVLAIGRYVPFFLGTAEDWVSGPIESAKQVMLNGKLQREVHNDRHACSRVPAYPFEVY</sequence>